<comment type="caution">
    <text evidence="2">The sequence shown here is derived from an EMBL/GenBank/DDBJ whole genome shotgun (WGS) entry which is preliminary data.</text>
</comment>
<feature type="compositionally biased region" description="Basic residues" evidence="1">
    <location>
        <begin position="103"/>
        <end position="116"/>
    </location>
</feature>
<evidence type="ECO:0008006" key="4">
    <source>
        <dbReference type="Google" id="ProtNLM"/>
    </source>
</evidence>
<feature type="region of interest" description="Disordered" evidence="1">
    <location>
        <begin position="71"/>
        <end position="171"/>
    </location>
</feature>
<protein>
    <recommendedName>
        <fullName evidence="4">Anaphase-promoting complex subunit 13</fullName>
    </recommendedName>
</protein>
<proteinExistence type="predicted"/>
<sequence length="171" mass="18530">MPGFDENVTFSPYLEPPRLDADETLPSQVHPSYPYGRPTTLGQGHAQPVRAAAGNQLSVAHRDGLEWDELDLEGVLETPDGGEVPPVMAGSKRPPSPSSPALRPHHIPLPRSLHLRHYLERQRHATPPAPADPFDAPVPNETYAEDDPDNPNAGVPEVQAEPEPVASDSDE</sequence>
<evidence type="ECO:0000313" key="2">
    <source>
        <dbReference type="EMBL" id="TXT15835.1"/>
    </source>
</evidence>
<dbReference type="EMBL" id="QKWK01000001">
    <property type="protein sequence ID" value="TXT15835.1"/>
    <property type="molecule type" value="Genomic_DNA"/>
</dbReference>
<dbReference type="OrthoDB" id="2351920at2759"/>
<keyword evidence="3" id="KW-1185">Reference proteome</keyword>
<reference evidence="2 3" key="1">
    <citation type="journal article" date="2019" name="PLoS Genet.">
        <title>Convergent evolution of linked mating-type loci in basidiomycete fungi.</title>
        <authorList>
            <person name="Sun S."/>
            <person name="Coelho M.A."/>
            <person name="Heitman J."/>
            <person name="Nowrousian M."/>
        </authorList>
    </citation>
    <scope>NUCLEOTIDE SEQUENCE [LARGE SCALE GENOMIC DNA]</scope>
    <source>
        <strain evidence="2 3">CBS 4282</strain>
    </source>
</reference>
<accession>A0A7D8V2S1</accession>
<evidence type="ECO:0000313" key="3">
    <source>
        <dbReference type="Proteomes" id="UP000473826"/>
    </source>
</evidence>
<dbReference type="Proteomes" id="UP000473826">
    <property type="component" value="Unassembled WGS sequence"/>
</dbReference>
<name>A0A7D8V2S1_VANHU</name>
<evidence type="ECO:0000256" key="1">
    <source>
        <dbReference type="SAM" id="MobiDB-lite"/>
    </source>
</evidence>
<dbReference type="AlphaFoldDB" id="A0A7D8V2S1"/>
<gene>
    <name evidence="2" type="ORF">VHUM_00338</name>
</gene>
<organism evidence="2 3">
    <name type="scientific">Vanrija humicola</name>
    <name type="common">Yeast</name>
    <name type="synonym">Cryptococcus humicola</name>
    <dbReference type="NCBI Taxonomy" id="5417"/>
    <lineage>
        <taxon>Eukaryota</taxon>
        <taxon>Fungi</taxon>
        <taxon>Dikarya</taxon>
        <taxon>Basidiomycota</taxon>
        <taxon>Agaricomycotina</taxon>
        <taxon>Tremellomycetes</taxon>
        <taxon>Trichosporonales</taxon>
        <taxon>Trichosporonaceae</taxon>
        <taxon>Vanrija</taxon>
    </lineage>
</organism>
<feature type="region of interest" description="Disordered" evidence="1">
    <location>
        <begin position="1"/>
        <end position="55"/>
    </location>
</feature>